<protein>
    <submittedName>
        <fullName evidence="1">Bm227</fullName>
    </submittedName>
</protein>
<proteinExistence type="predicted"/>
<accession>A0A1I9G0A5</accession>
<gene>
    <name evidence="1" type="primary">Bm227</name>
    <name evidence="1" type="ORF">BM_Bm227</name>
</gene>
<sequence length="91" mass="10956">MLRHDFSKETDVRAFGFLASFSINDAKNKVLTKTKHYFFTKKKNQKFSTITYVEIIYGTKHCKIFYSQIRRKGKSRPPRKLKEIRQFWTSN</sequence>
<name>A0A1I9G0A5_BRUMA</name>
<evidence type="ECO:0000313" key="1">
    <source>
        <dbReference type="EMBL" id="CDP91929.1"/>
    </source>
</evidence>
<organism evidence="1">
    <name type="scientific">Brugia malayi</name>
    <name type="common">Filarial nematode worm</name>
    <dbReference type="NCBI Taxonomy" id="6279"/>
    <lineage>
        <taxon>Eukaryota</taxon>
        <taxon>Metazoa</taxon>
        <taxon>Ecdysozoa</taxon>
        <taxon>Nematoda</taxon>
        <taxon>Chromadorea</taxon>
        <taxon>Rhabditida</taxon>
        <taxon>Spirurina</taxon>
        <taxon>Spiruromorpha</taxon>
        <taxon>Filarioidea</taxon>
        <taxon>Onchocercidae</taxon>
        <taxon>Brugia</taxon>
    </lineage>
</organism>
<reference evidence="1" key="2">
    <citation type="submission" date="2012-12" db="EMBL/GenBank/DDBJ databases">
        <authorList>
            <consortium name="WormBase Consortium"/>
            <person name="Ghedin E."/>
            <person name="Paulini M."/>
        </authorList>
    </citation>
    <scope>NUCLEOTIDE SEQUENCE</scope>
    <source>
        <strain evidence="1">FR3</strain>
    </source>
</reference>
<dbReference type="EMBL" id="LN856620">
    <property type="protein sequence ID" value="CDP91929.1"/>
    <property type="molecule type" value="Genomic_DNA"/>
</dbReference>
<reference evidence="1" key="1">
    <citation type="journal article" date="2007" name="Science">
        <title>Draft genome of the filarial nematode parasite Brugia malayi.</title>
        <authorList>
            <person name="Ghedin E."/>
            <person name="Wang S."/>
            <person name="Spiro D."/>
            <person name="Caler E."/>
            <person name="Zhao Q."/>
            <person name="Crabtree J."/>
            <person name="Allen J.E."/>
            <person name="Delcher A.L."/>
            <person name="Guiliano D.B."/>
            <person name="Miranda-Saavedra D."/>
            <person name="Angiuoli S.V."/>
            <person name="Creasy T."/>
            <person name="Amedeo P."/>
            <person name="Haas B."/>
            <person name="El-Sayed N.M."/>
            <person name="Wortman J.R."/>
            <person name="Feldblyum T."/>
            <person name="Tallon L."/>
            <person name="Schatz M."/>
            <person name="Shumway M."/>
            <person name="Koo H."/>
            <person name="Salzberg S.L."/>
            <person name="Schobel S."/>
            <person name="Pertea M."/>
            <person name="Pop M."/>
            <person name="White O."/>
            <person name="Barton G.J."/>
            <person name="Carlow C.K."/>
            <person name="Crawford M.J."/>
            <person name="Daub J."/>
            <person name="Dimmic M.W."/>
            <person name="Estes C.F."/>
            <person name="Foster J.M."/>
            <person name="Ganatra M."/>
            <person name="Gregory W.F."/>
            <person name="Johnson N.M."/>
            <person name="Jin J."/>
            <person name="Komuniecki R."/>
            <person name="Korf I."/>
            <person name="Kumar S."/>
            <person name="Laney S."/>
            <person name="Li B.W."/>
            <person name="Li W."/>
            <person name="Lindblom T.H."/>
            <person name="Lustigman S."/>
            <person name="Ma D."/>
            <person name="Maina C.V."/>
            <person name="Martin D.M."/>
            <person name="McCarter J.P."/>
            <person name="McReynolds L."/>
            <person name="Mitreva M."/>
            <person name="Nutman T.B."/>
            <person name="Parkinson J."/>
            <person name="Peregrin-Alvarez J.M."/>
            <person name="Poole C."/>
            <person name="Ren Q."/>
            <person name="Saunders L."/>
            <person name="Sluder A.E."/>
            <person name="Smith K."/>
            <person name="Stanke M."/>
            <person name="Unnasch T.R."/>
            <person name="Ware J."/>
            <person name="Wei A.D."/>
            <person name="Weil G."/>
            <person name="Williams D.J."/>
            <person name="Zhang Y."/>
            <person name="Williams S.A."/>
            <person name="Fraser-Liggett C."/>
            <person name="Slatko B."/>
            <person name="Blaxter M.L."/>
            <person name="Scott A.L."/>
        </authorList>
    </citation>
    <scope>NUCLEOTIDE SEQUENCE</scope>
    <source>
        <strain evidence="1">FR3</strain>
    </source>
</reference>
<dbReference type="AlphaFoldDB" id="A0A1I9G0A5"/>